<organism evidence="3 4">
    <name type="scientific">Sphaerisporangium rhizosphaerae</name>
    <dbReference type="NCBI Taxonomy" id="2269375"/>
    <lineage>
        <taxon>Bacteria</taxon>
        <taxon>Bacillati</taxon>
        <taxon>Actinomycetota</taxon>
        <taxon>Actinomycetes</taxon>
        <taxon>Streptosporangiales</taxon>
        <taxon>Streptosporangiaceae</taxon>
        <taxon>Sphaerisporangium</taxon>
    </lineage>
</organism>
<feature type="transmembrane region" description="Helical" evidence="2">
    <location>
        <begin position="36"/>
        <end position="58"/>
    </location>
</feature>
<feature type="transmembrane region" description="Helical" evidence="2">
    <location>
        <begin position="70"/>
        <end position="87"/>
    </location>
</feature>
<reference evidence="4" key="1">
    <citation type="journal article" date="2019" name="Int. J. Syst. Evol. Microbiol.">
        <title>The Global Catalogue of Microorganisms (GCM) 10K type strain sequencing project: providing services to taxonomists for standard genome sequencing and annotation.</title>
        <authorList>
            <consortium name="The Broad Institute Genomics Platform"/>
            <consortium name="The Broad Institute Genome Sequencing Center for Infectious Disease"/>
            <person name="Wu L."/>
            <person name="Ma J."/>
        </authorList>
    </citation>
    <scope>NUCLEOTIDE SEQUENCE [LARGE SCALE GENOMIC DNA]</scope>
    <source>
        <strain evidence="4">CECT 7649</strain>
    </source>
</reference>
<evidence type="ECO:0000313" key="3">
    <source>
        <dbReference type="EMBL" id="MFC7386371.1"/>
    </source>
</evidence>
<evidence type="ECO:0000313" key="4">
    <source>
        <dbReference type="Proteomes" id="UP001596496"/>
    </source>
</evidence>
<protein>
    <submittedName>
        <fullName evidence="3">Uncharacterized protein</fullName>
    </submittedName>
</protein>
<evidence type="ECO:0000256" key="2">
    <source>
        <dbReference type="SAM" id="Phobius"/>
    </source>
</evidence>
<name>A0ABW2PGP0_9ACTN</name>
<dbReference type="Proteomes" id="UP001596496">
    <property type="component" value="Unassembled WGS sequence"/>
</dbReference>
<keyword evidence="2" id="KW-0472">Membrane</keyword>
<accession>A0ABW2PGP0</accession>
<dbReference type="EMBL" id="JBHTCG010000026">
    <property type="protein sequence ID" value="MFC7386371.1"/>
    <property type="molecule type" value="Genomic_DNA"/>
</dbReference>
<keyword evidence="2" id="KW-0812">Transmembrane</keyword>
<keyword evidence="2" id="KW-1133">Transmembrane helix</keyword>
<proteinExistence type="predicted"/>
<evidence type="ECO:0000256" key="1">
    <source>
        <dbReference type="SAM" id="MobiDB-lite"/>
    </source>
</evidence>
<keyword evidence="4" id="KW-1185">Reference proteome</keyword>
<feature type="region of interest" description="Disordered" evidence="1">
    <location>
        <begin position="119"/>
        <end position="174"/>
    </location>
</feature>
<gene>
    <name evidence="3" type="ORF">ACFQSB_29480</name>
</gene>
<comment type="caution">
    <text evidence="3">The sequence shown here is derived from an EMBL/GenBank/DDBJ whole genome shotgun (WGS) entry which is preliminary data.</text>
</comment>
<sequence>MPISTPHRTAAVASGAIAAAISHITGHPPPGVVVAVGVLVCGAYVAGLAVGDAVPPLIAHVRRIPRRRTALLTAASMALAIVSAMLAGESIPIRIAAALAGLFAPFLLDLAVAAHHRESASRTPDPGPASGAGLDPPGSGLDLSATDPGPSTPASGPEPTASGPAGTPVGGASA</sequence>
<feature type="transmembrane region" description="Helical" evidence="2">
    <location>
        <begin position="93"/>
        <end position="112"/>
    </location>
</feature>
<dbReference type="RefSeq" id="WP_380830127.1">
    <property type="nucleotide sequence ID" value="NZ_JBHTCG010000026.1"/>
</dbReference>